<evidence type="ECO:0000256" key="3">
    <source>
        <dbReference type="PROSITE-ProRule" id="PRU00169"/>
    </source>
</evidence>
<name>A0A4Q2M9L1_9MICO</name>
<dbReference type="Gene3D" id="3.40.50.2300">
    <property type="match status" value="1"/>
</dbReference>
<feature type="modified residue" description="4-aspartylphosphate" evidence="3">
    <location>
        <position position="54"/>
    </location>
</feature>
<reference evidence="7 8" key="1">
    <citation type="submission" date="2019-01" db="EMBL/GenBank/DDBJ databases">
        <title>Agromyces.</title>
        <authorList>
            <person name="Li J."/>
        </authorList>
    </citation>
    <scope>NUCLEOTIDE SEQUENCE [LARGE SCALE GENOMIC DNA]</scope>
    <source>
        <strain evidence="7 8">DSM 23870</strain>
    </source>
</reference>
<dbReference type="GO" id="GO:0000160">
    <property type="term" value="P:phosphorelay signal transduction system"/>
    <property type="evidence" value="ECO:0007669"/>
    <property type="project" value="InterPro"/>
</dbReference>
<keyword evidence="1 3" id="KW-0597">Phosphoprotein</keyword>
<dbReference type="GO" id="GO:0006355">
    <property type="term" value="P:regulation of DNA-templated transcription"/>
    <property type="evidence" value="ECO:0007669"/>
    <property type="project" value="InterPro"/>
</dbReference>
<dbReference type="GO" id="GO:0003677">
    <property type="term" value="F:DNA binding"/>
    <property type="evidence" value="ECO:0007669"/>
    <property type="project" value="UniProtKB-KW"/>
</dbReference>
<dbReference type="PANTHER" id="PTHR43214">
    <property type="entry name" value="TWO-COMPONENT RESPONSE REGULATOR"/>
    <property type="match status" value="1"/>
</dbReference>
<evidence type="ECO:0000259" key="5">
    <source>
        <dbReference type="PROSITE" id="PS50110"/>
    </source>
</evidence>
<dbReference type="PRINTS" id="PR00038">
    <property type="entry name" value="HTHLUXR"/>
</dbReference>
<evidence type="ECO:0000313" key="9">
    <source>
        <dbReference type="Proteomes" id="UP000581087"/>
    </source>
</evidence>
<keyword evidence="2 6" id="KW-0238">DNA-binding</keyword>
<keyword evidence="8" id="KW-1185">Reference proteome</keyword>
<dbReference type="OrthoDB" id="9808843at2"/>
<accession>A0A4Q2M9L1</accession>
<feature type="domain" description="HTH luxR-type" evidence="4">
    <location>
        <begin position="152"/>
        <end position="217"/>
    </location>
</feature>
<dbReference type="Proteomes" id="UP000292686">
    <property type="component" value="Unassembled WGS sequence"/>
</dbReference>
<dbReference type="SUPFAM" id="SSF46894">
    <property type="entry name" value="C-terminal effector domain of the bipartite response regulators"/>
    <property type="match status" value="1"/>
</dbReference>
<dbReference type="InterPro" id="IPR058245">
    <property type="entry name" value="NreC/VraR/RcsB-like_REC"/>
</dbReference>
<dbReference type="EMBL" id="JACCBI010000001">
    <property type="protein sequence ID" value="NYD66433.1"/>
    <property type="molecule type" value="Genomic_DNA"/>
</dbReference>
<sequence>MIRVLIVDDHAAVRAGLTALLDGEDGISVVGDAADGREALHRADVLDPDVVLMDIQMPVLDGIAATRALLERDPHRRIVVLTTFGFDEYVDAAIGVGARGFLLKTASADELADAVRRVAAGQSILSPEVTEAVFARLRAPSPPARVSPFPEASARLGELTARERDVLDALGYGDSNAALAARLGISEATAKTHVSRVLAKLGIVSRTQGALLARFERDAP</sequence>
<dbReference type="SMART" id="SM00448">
    <property type="entry name" value="REC"/>
    <property type="match status" value="1"/>
</dbReference>
<dbReference type="InterPro" id="IPR039420">
    <property type="entry name" value="WalR-like"/>
</dbReference>
<dbReference type="SMART" id="SM00421">
    <property type="entry name" value="HTH_LUXR"/>
    <property type="match status" value="1"/>
</dbReference>
<dbReference type="CDD" id="cd06170">
    <property type="entry name" value="LuxR_C_like"/>
    <property type="match status" value="1"/>
</dbReference>
<evidence type="ECO:0000256" key="1">
    <source>
        <dbReference type="ARBA" id="ARBA00022553"/>
    </source>
</evidence>
<dbReference type="SUPFAM" id="SSF52172">
    <property type="entry name" value="CheY-like"/>
    <property type="match status" value="1"/>
</dbReference>
<dbReference type="Proteomes" id="UP000581087">
    <property type="component" value="Unassembled WGS sequence"/>
</dbReference>
<evidence type="ECO:0000313" key="8">
    <source>
        <dbReference type="Proteomes" id="UP000292686"/>
    </source>
</evidence>
<evidence type="ECO:0000259" key="4">
    <source>
        <dbReference type="PROSITE" id="PS50043"/>
    </source>
</evidence>
<protein>
    <submittedName>
        <fullName evidence="6">DNA-binding NarL/FixJ family response regulator</fullName>
    </submittedName>
    <submittedName>
        <fullName evidence="7">Response regulator transcription factor</fullName>
    </submittedName>
</protein>
<evidence type="ECO:0000313" key="6">
    <source>
        <dbReference type="EMBL" id="NYD66433.1"/>
    </source>
</evidence>
<gene>
    <name evidence="6" type="ORF">BJ972_000952</name>
    <name evidence="7" type="ORF">ESP50_04085</name>
</gene>
<evidence type="ECO:0000256" key="2">
    <source>
        <dbReference type="ARBA" id="ARBA00023125"/>
    </source>
</evidence>
<dbReference type="CDD" id="cd17535">
    <property type="entry name" value="REC_NarL-like"/>
    <property type="match status" value="1"/>
</dbReference>
<organism evidence="7 8">
    <name type="scientific">Agromyces atrinae</name>
    <dbReference type="NCBI Taxonomy" id="592376"/>
    <lineage>
        <taxon>Bacteria</taxon>
        <taxon>Bacillati</taxon>
        <taxon>Actinomycetota</taxon>
        <taxon>Actinomycetes</taxon>
        <taxon>Micrococcales</taxon>
        <taxon>Microbacteriaceae</taxon>
        <taxon>Agromyces</taxon>
    </lineage>
</organism>
<feature type="domain" description="Response regulatory" evidence="5">
    <location>
        <begin position="3"/>
        <end position="119"/>
    </location>
</feature>
<dbReference type="RefSeq" id="WP_129172688.1">
    <property type="nucleotide sequence ID" value="NZ_JACCBI010000001.1"/>
</dbReference>
<dbReference type="PROSITE" id="PS50043">
    <property type="entry name" value="HTH_LUXR_2"/>
    <property type="match status" value="1"/>
</dbReference>
<reference evidence="6 9" key="2">
    <citation type="submission" date="2020-07" db="EMBL/GenBank/DDBJ databases">
        <title>Sequencing the genomes of 1000 actinobacteria strains.</title>
        <authorList>
            <person name="Klenk H.-P."/>
        </authorList>
    </citation>
    <scope>NUCLEOTIDE SEQUENCE [LARGE SCALE GENOMIC DNA]</scope>
    <source>
        <strain evidence="6 9">DSM 23870</strain>
    </source>
</reference>
<dbReference type="Pfam" id="PF00196">
    <property type="entry name" value="GerE"/>
    <property type="match status" value="1"/>
</dbReference>
<dbReference type="PROSITE" id="PS50110">
    <property type="entry name" value="RESPONSE_REGULATORY"/>
    <property type="match status" value="1"/>
</dbReference>
<dbReference type="EMBL" id="SDPM01000002">
    <property type="protein sequence ID" value="RXZ87113.1"/>
    <property type="molecule type" value="Genomic_DNA"/>
</dbReference>
<dbReference type="InterPro" id="IPR001789">
    <property type="entry name" value="Sig_transdc_resp-reg_receiver"/>
</dbReference>
<comment type="caution">
    <text evidence="7">The sequence shown here is derived from an EMBL/GenBank/DDBJ whole genome shotgun (WGS) entry which is preliminary data.</text>
</comment>
<dbReference type="InterPro" id="IPR016032">
    <property type="entry name" value="Sig_transdc_resp-reg_C-effctor"/>
</dbReference>
<dbReference type="InterPro" id="IPR011006">
    <property type="entry name" value="CheY-like_superfamily"/>
</dbReference>
<dbReference type="InterPro" id="IPR000792">
    <property type="entry name" value="Tscrpt_reg_LuxR_C"/>
</dbReference>
<proteinExistence type="predicted"/>
<dbReference type="Pfam" id="PF00072">
    <property type="entry name" value="Response_reg"/>
    <property type="match status" value="1"/>
</dbReference>
<dbReference type="AlphaFoldDB" id="A0A4Q2M9L1"/>
<evidence type="ECO:0000313" key="7">
    <source>
        <dbReference type="EMBL" id="RXZ87113.1"/>
    </source>
</evidence>